<proteinExistence type="predicted"/>
<accession>A0A6A6XHY3</accession>
<evidence type="ECO:0000313" key="3">
    <source>
        <dbReference type="Proteomes" id="UP000799757"/>
    </source>
</evidence>
<feature type="region of interest" description="Disordered" evidence="1">
    <location>
        <begin position="25"/>
        <end position="46"/>
    </location>
</feature>
<feature type="region of interest" description="Disordered" evidence="1">
    <location>
        <begin position="77"/>
        <end position="134"/>
    </location>
</feature>
<sequence>MRTTGTRRTRQRAITCRTIHAWRSEPNSPLQLPLPSSSHSTAASTITAPIPHAASPLHLNIAINQPKPTQKCHTRFLPVPHAVTTSIQKHATTPRVPSPETPRAQPHKQTTRRTHRPAPPSLPLQQRAPPQSHA</sequence>
<dbReference type="AlphaFoldDB" id="A0A6A6XHY3"/>
<dbReference type="Proteomes" id="UP000799757">
    <property type="component" value="Unassembled WGS sequence"/>
</dbReference>
<name>A0A6A6XHY3_9PLEO</name>
<dbReference type="EMBL" id="MU001857">
    <property type="protein sequence ID" value="KAF2795505.1"/>
    <property type="molecule type" value="Genomic_DNA"/>
</dbReference>
<organism evidence="2 3">
    <name type="scientific">Melanomma pulvis-pyrius CBS 109.77</name>
    <dbReference type="NCBI Taxonomy" id="1314802"/>
    <lineage>
        <taxon>Eukaryota</taxon>
        <taxon>Fungi</taxon>
        <taxon>Dikarya</taxon>
        <taxon>Ascomycota</taxon>
        <taxon>Pezizomycotina</taxon>
        <taxon>Dothideomycetes</taxon>
        <taxon>Pleosporomycetidae</taxon>
        <taxon>Pleosporales</taxon>
        <taxon>Melanommataceae</taxon>
        <taxon>Melanomma</taxon>
    </lineage>
</organism>
<reference evidence="2" key="1">
    <citation type="journal article" date="2020" name="Stud. Mycol.">
        <title>101 Dothideomycetes genomes: a test case for predicting lifestyles and emergence of pathogens.</title>
        <authorList>
            <person name="Haridas S."/>
            <person name="Albert R."/>
            <person name="Binder M."/>
            <person name="Bloem J."/>
            <person name="Labutti K."/>
            <person name="Salamov A."/>
            <person name="Andreopoulos B."/>
            <person name="Baker S."/>
            <person name="Barry K."/>
            <person name="Bills G."/>
            <person name="Bluhm B."/>
            <person name="Cannon C."/>
            <person name="Castanera R."/>
            <person name="Culley D."/>
            <person name="Daum C."/>
            <person name="Ezra D."/>
            <person name="Gonzalez J."/>
            <person name="Henrissat B."/>
            <person name="Kuo A."/>
            <person name="Liang C."/>
            <person name="Lipzen A."/>
            <person name="Lutzoni F."/>
            <person name="Magnuson J."/>
            <person name="Mondo S."/>
            <person name="Nolan M."/>
            <person name="Ohm R."/>
            <person name="Pangilinan J."/>
            <person name="Park H.-J."/>
            <person name="Ramirez L."/>
            <person name="Alfaro M."/>
            <person name="Sun H."/>
            <person name="Tritt A."/>
            <person name="Yoshinaga Y."/>
            <person name="Zwiers L.-H."/>
            <person name="Turgeon B."/>
            <person name="Goodwin S."/>
            <person name="Spatafora J."/>
            <person name="Crous P."/>
            <person name="Grigoriev I."/>
        </authorList>
    </citation>
    <scope>NUCLEOTIDE SEQUENCE</scope>
    <source>
        <strain evidence="2">CBS 109.77</strain>
    </source>
</reference>
<evidence type="ECO:0000313" key="2">
    <source>
        <dbReference type="EMBL" id="KAF2795505.1"/>
    </source>
</evidence>
<protein>
    <submittedName>
        <fullName evidence="2">Uncharacterized protein</fullName>
    </submittedName>
</protein>
<gene>
    <name evidence="2" type="ORF">K505DRAFT_324018</name>
</gene>
<evidence type="ECO:0000256" key="1">
    <source>
        <dbReference type="SAM" id="MobiDB-lite"/>
    </source>
</evidence>
<keyword evidence="3" id="KW-1185">Reference proteome</keyword>
<feature type="compositionally biased region" description="Basic residues" evidence="1">
    <location>
        <begin position="105"/>
        <end position="116"/>
    </location>
</feature>